<name>A0ABD1LD05_9FABA</name>
<comment type="caution">
    <text evidence="1">The sequence shown here is derived from an EMBL/GenBank/DDBJ whole genome shotgun (WGS) entry which is preliminary data.</text>
</comment>
<keyword evidence="2" id="KW-1185">Reference proteome</keyword>
<sequence>MLRKVLRQCCSLHRPLYAVPRLYGRLCSSPSETAATTISIDHSSLYNLPEHSDQPSSDSELVKHLKGIIKFRLSMSRMWLPEEEKRNLYSSSCRWLFFSV</sequence>
<proteinExistence type="predicted"/>
<evidence type="ECO:0000313" key="2">
    <source>
        <dbReference type="Proteomes" id="UP001603857"/>
    </source>
</evidence>
<dbReference type="Proteomes" id="UP001603857">
    <property type="component" value="Unassembled WGS sequence"/>
</dbReference>
<protein>
    <submittedName>
        <fullName evidence="1">Uncharacterized protein</fullName>
    </submittedName>
</protein>
<evidence type="ECO:0000313" key="1">
    <source>
        <dbReference type="EMBL" id="KAL2321405.1"/>
    </source>
</evidence>
<organism evidence="1 2">
    <name type="scientific">Flemingia macrophylla</name>
    <dbReference type="NCBI Taxonomy" id="520843"/>
    <lineage>
        <taxon>Eukaryota</taxon>
        <taxon>Viridiplantae</taxon>
        <taxon>Streptophyta</taxon>
        <taxon>Embryophyta</taxon>
        <taxon>Tracheophyta</taxon>
        <taxon>Spermatophyta</taxon>
        <taxon>Magnoliopsida</taxon>
        <taxon>eudicotyledons</taxon>
        <taxon>Gunneridae</taxon>
        <taxon>Pentapetalae</taxon>
        <taxon>rosids</taxon>
        <taxon>fabids</taxon>
        <taxon>Fabales</taxon>
        <taxon>Fabaceae</taxon>
        <taxon>Papilionoideae</taxon>
        <taxon>50 kb inversion clade</taxon>
        <taxon>NPAAA clade</taxon>
        <taxon>indigoferoid/millettioid clade</taxon>
        <taxon>Phaseoleae</taxon>
        <taxon>Flemingia</taxon>
    </lineage>
</organism>
<dbReference type="AlphaFoldDB" id="A0ABD1LD05"/>
<gene>
    <name evidence="1" type="ORF">Fmac_030374</name>
</gene>
<dbReference type="EMBL" id="JBGMDY010000010">
    <property type="protein sequence ID" value="KAL2321405.1"/>
    <property type="molecule type" value="Genomic_DNA"/>
</dbReference>
<accession>A0ABD1LD05</accession>
<reference evidence="1 2" key="1">
    <citation type="submission" date="2024-08" db="EMBL/GenBank/DDBJ databases">
        <title>Insights into the chromosomal genome structure of Flemingia macrophylla.</title>
        <authorList>
            <person name="Ding Y."/>
            <person name="Zhao Y."/>
            <person name="Bi W."/>
            <person name="Wu M."/>
            <person name="Zhao G."/>
            <person name="Gong Y."/>
            <person name="Li W."/>
            <person name="Zhang P."/>
        </authorList>
    </citation>
    <scope>NUCLEOTIDE SEQUENCE [LARGE SCALE GENOMIC DNA]</scope>
    <source>
        <strain evidence="1">DYQJB</strain>
        <tissue evidence="1">Leaf</tissue>
    </source>
</reference>